<feature type="transmembrane region" description="Helical" evidence="3">
    <location>
        <begin position="153"/>
        <end position="173"/>
    </location>
</feature>
<accession>A0A2P7YMR1</accession>
<feature type="transmembrane region" description="Helical" evidence="3">
    <location>
        <begin position="311"/>
        <end position="336"/>
    </location>
</feature>
<dbReference type="Pfam" id="PF07690">
    <property type="entry name" value="MFS_1"/>
    <property type="match status" value="1"/>
</dbReference>
<feature type="transmembrane region" description="Helical" evidence="3">
    <location>
        <begin position="21"/>
        <end position="48"/>
    </location>
</feature>
<dbReference type="AlphaFoldDB" id="A0A2P7YMR1"/>
<feature type="transmembrane region" description="Helical" evidence="3">
    <location>
        <begin position="113"/>
        <end position="133"/>
    </location>
</feature>
<evidence type="ECO:0000313" key="4">
    <source>
        <dbReference type="EMBL" id="PSK37229.1"/>
    </source>
</evidence>
<organism evidence="4 5">
    <name type="scientific">Elsinoe australis</name>
    <dbReference type="NCBI Taxonomy" id="40998"/>
    <lineage>
        <taxon>Eukaryota</taxon>
        <taxon>Fungi</taxon>
        <taxon>Dikarya</taxon>
        <taxon>Ascomycota</taxon>
        <taxon>Pezizomycotina</taxon>
        <taxon>Dothideomycetes</taxon>
        <taxon>Dothideomycetidae</taxon>
        <taxon>Myriangiales</taxon>
        <taxon>Elsinoaceae</taxon>
        <taxon>Elsinoe</taxon>
    </lineage>
</organism>
<evidence type="ECO:0000313" key="5">
    <source>
        <dbReference type="Proteomes" id="UP000243723"/>
    </source>
</evidence>
<dbReference type="EMBL" id="NHZQ01000412">
    <property type="protein sequence ID" value="PSK37229.1"/>
    <property type="molecule type" value="Genomic_DNA"/>
</dbReference>
<reference evidence="4 5" key="1">
    <citation type="submission" date="2017-05" db="EMBL/GenBank/DDBJ databases">
        <title>Draft genome sequence of Elsinoe australis.</title>
        <authorList>
            <person name="Cheng Q."/>
        </authorList>
    </citation>
    <scope>NUCLEOTIDE SEQUENCE [LARGE SCALE GENOMIC DNA]</scope>
    <source>
        <strain evidence="4 5">NL1</strain>
    </source>
</reference>
<comment type="caution">
    <text evidence="4">The sequence shown here is derived from an EMBL/GenBank/DDBJ whole genome shotgun (WGS) entry which is preliminary data.</text>
</comment>
<feature type="transmembrane region" description="Helical" evidence="3">
    <location>
        <begin position="262"/>
        <end position="280"/>
    </location>
</feature>
<keyword evidence="3" id="KW-1133">Transmembrane helix</keyword>
<evidence type="ECO:0000256" key="3">
    <source>
        <dbReference type="SAM" id="Phobius"/>
    </source>
</evidence>
<feature type="transmembrane region" description="Helical" evidence="3">
    <location>
        <begin position="60"/>
        <end position="80"/>
    </location>
</feature>
<protein>
    <recommendedName>
        <fullName evidence="6">Major facilitator superfamily (MFS) profile domain-containing protein</fullName>
    </recommendedName>
</protein>
<dbReference type="PANTHER" id="PTHR11360">
    <property type="entry name" value="MONOCARBOXYLATE TRANSPORTER"/>
    <property type="match status" value="1"/>
</dbReference>
<gene>
    <name evidence="4" type="ORF">B9Z65_1971</name>
</gene>
<name>A0A2P7YMR1_9PEZI</name>
<feature type="transmembrane region" description="Helical" evidence="3">
    <location>
        <begin position="179"/>
        <end position="200"/>
    </location>
</feature>
<dbReference type="InterPro" id="IPR050327">
    <property type="entry name" value="Proton-linked_MCT"/>
</dbReference>
<comment type="similarity">
    <text evidence="2">Belongs to the major facilitator superfamily. Monocarboxylate porter (TC 2.A.1.13) family.</text>
</comment>
<comment type="subcellular location">
    <subcellularLocation>
        <location evidence="1">Membrane</location>
        <topology evidence="1">Multi-pass membrane protein</topology>
    </subcellularLocation>
</comment>
<dbReference type="PANTHER" id="PTHR11360:SF315">
    <property type="entry name" value="TRANSPORTER MCH2-RELATED"/>
    <property type="match status" value="1"/>
</dbReference>
<evidence type="ECO:0008006" key="6">
    <source>
        <dbReference type="Google" id="ProtNLM"/>
    </source>
</evidence>
<dbReference type="GO" id="GO:0022857">
    <property type="term" value="F:transmembrane transporter activity"/>
    <property type="evidence" value="ECO:0007669"/>
    <property type="project" value="InterPro"/>
</dbReference>
<feature type="transmembrane region" description="Helical" evidence="3">
    <location>
        <begin position="379"/>
        <end position="398"/>
    </location>
</feature>
<dbReference type="Proteomes" id="UP000243723">
    <property type="component" value="Unassembled WGS sequence"/>
</dbReference>
<feature type="transmembrane region" description="Helical" evidence="3">
    <location>
        <begin position="227"/>
        <end position="250"/>
    </location>
</feature>
<feature type="transmembrane region" description="Helical" evidence="3">
    <location>
        <begin position="287"/>
        <end position="305"/>
    </location>
</feature>
<evidence type="ECO:0000256" key="1">
    <source>
        <dbReference type="ARBA" id="ARBA00004141"/>
    </source>
</evidence>
<dbReference type="GO" id="GO:0016020">
    <property type="term" value="C:membrane"/>
    <property type="evidence" value="ECO:0007669"/>
    <property type="project" value="UniProtKB-SubCell"/>
</dbReference>
<keyword evidence="3" id="KW-0472">Membrane</keyword>
<dbReference type="InterPro" id="IPR036259">
    <property type="entry name" value="MFS_trans_sf"/>
</dbReference>
<dbReference type="SUPFAM" id="SSF103473">
    <property type="entry name" value="MFS general substrate transporter"/>
    <property type="match status" value="1"/>
</dbReference>
<dbReference type="Gene3D" id="1.20.1250.20">
    <property type="entry name" value="MFS general substrate transporter like domains"/>
    <property type="match status" value="2"/>
</dbReference>
<feature type="transmembrane region" description="Helical" evidence="3">
    <location>
        <begin position="87"/>
        <end position="107"/>
    </location>
</feature>
<sequence length="408" mass="44323">MPPTIDADEASAAPPDGGYGWVCVVSLFLVNFSTWGAVASFGVYLSYYLRTERYPDASELEFALVGGFNFAFAMIAAPFVTKLTHRFGKFITMAIGIALQTSGYIAAGFVSHIWQLIITQGVLVGLGIGFIYVPSLPILSQWFEGRRSLANGIASAGSGFGGALFAWTTGAIIDAFGLQWALCATGSITFILITIATSLLRDRNKYIRPPQLAFDTSLLTRRDVRLLLAWSFVSMLGYITLLFSLSDFALSIGISSQQATDIIGYLNIGTAIGRPVIGIVSDKSDRIDVAGALTLICGLSCFAFWVPVQSYGLLVFFSLLAGAVLGVFWMTIGPLCVEVAGLEHLQSLLSLSWMTIILPTTFSQIIALEIRRPNSARPYLFPQLFVGLSYVCAALIMLELRRIKRKEH</sequence>
<dbReference type="InterPro" id="IPR011701">
    <property type="entry name" value="MFS"/>
</dbReference>
<proteinExistence type="inferred from homology"/>
<dbReference type="OrthoDB" id="6499973at2759"/>
<keyword evidence="5" id="KW-1185">Reference proteome</keyword>
<feature type="transmembrane region" description="Helical" evidence="3">
    <location>
        <begin position="348"/>
        <end position="367"/>
    </location>
</feature>
<evidence type="ECO:0000256" key="2">
    <source>
        <dbReference type="ARBA" id="ARBA00006727"/>
    </source>
</evidence>
<keyword evidence="3" id="KW-0812">Transmembrane</keyword>